<dbReference type="CDD" id="cd09279">
    <property type="entry name" value="RNase_HI_like"/>
    <property type="match status" value="1"/>
</dbReference>
<dbReference type="InterPro" id="IPR002156">
    <property type="entry name" value="RNaseH_domain"/>
</dbReference>
<dbReference type="GO" id="GO:0003676">
    <property type="term" value="F:nucleic acid binding"/>
    <property type="evidence" value="ECO:0007669"/>
    <property type="project" value="InterPro"/>
</dbReference>
<dbReference type="PANTHER" id="PTHR48475">
    <property type="entry name" value="RIBONUCLEASE H"/>
    <property type="match status" value="1"/>
</dbReference>
<dbReference type="InterPro" id="IPR036397">
    <property type="entry name" value="RNaseH_sf"/>
</dbReference>
<organism evidence="3 4">
    <name type="scientific">Escallonia herrerae</name>
    <dbReference type="NCBI Taxonomy" id="1293975"/>
    <lineage>
        <taxon>Eukaryota</taxon>
        <taxon>Viridiplantae</taxon>
        <taxon>Streptophyta</taxon>
        <taxon>Embryophyta</taxon>
        <taxon>Tracheophyta</taxon>
        <taxon>Spermatophyta</taxon>
        <taxon>Magnoliopsida</taxon>
        <taxon>eudicotyledons</taxon>
        <taxon>Gunneridae</taxon>
        <taxon>Pentapetalae</taxon>
        <taxon>asterids</taxon>
        <taxon>campanulids</taxon>
        <taxon>Escalloniales</taxon>
        <taxon>Escalloniaceae</taxon>
        <taxon>Escallonia</taxon>
    </lineage>
</organism>
<dbReference type="InterPro" id="IPR012337">
    <property type="entry name" value="RNaseH-like_sf"/>
</dbReference>
<dbReference type="SUPFAM" id="SSF53098">
    <property type="entry name" value="Ribonuclease H-like"/>
    <property type="match status" value="1"/>
</dbReference>
<dbReference type="Gene3D" id="3.30.420.10">
    <property type="entry name" value="Ribonuclease H-like superfamily/Ribonuclease H"/>
    <property type="match status" value="1"/>
</dbReference>
<sequence>MYFDGASRNPDGKKQNDPKNNQFGIGTVFVTPEGGIILHSFSLTKRCSNNEAKYEVIIVGLELSLKVLIDDLPIYGDSKLIIKQLKSEYQIRKPNLLPYYKRADSVILKLQIRHAYWTTVRTSTRATPYALMFGSEAVLSLEVQIPSLCITIQESLTNEENVQIRLGELESLDEKRLIAQQNLEIYQQCMESAFNKRARVHGVKV</sequence>
<protein>
    <recommendedName>
        <fullName evidence="2">RNase H type-1 domain-containing protein</fullName>
    </recommendedName>
</protein>
<evidence type="ECO:0000259" key="2">
    <source>
        <dbReference type="Pfam" id="PF13456"/>
    </source>
</evidence>
<evidence type="ECO:0000313" key="3">
    <source>
        <dbReference type="EMBL" id="KAK3023287.1"/>
    </source>
</evidence>
<reference evidence="3" key="1">
    <citation type="submission" date="2022-12" db="EMBL/GenBank/DDBJ databases">
        <title>Draft genome assemblies for two species of Escallonia (Escalloniales).</title>
        <authorList>
            <person name="Chanderbali A."/>
            <person name="Dervinis C."/>
            <person name="Anghel I."/>
            <person name="Soltis D."/>
            <person name="Soltis P."/>
            <person name="Zapata F."/>
        </authorList>
    </citation>
    <scope>NUCLEOTIDE SEQUENCE</scope>
    <source>
        <strain evidence="3">UCBG64.0493</strain>
        <tissue evidence="3">Leaf</tissue>
    </source>
</reference>
<dbReference type="Pfam" id="PF13456">
    <property type="entry name" value="RVT_3"/>
    <property type="match status" value="1"/>
</dbReference>
<name>A0AA88WAN2_9ASTE</name>
<keyword evidence="4" id="KW-1185">Reference proteome</keyword>
<gene>
    <name evidence="3" type="ORF">RJ639_044258</name>
</gene>
<feature type="domain" description="RNase H type-1" evidence="2">
    <location>
        <begin position="19"/>
        <end position="111"/>
    </location>
</feature>
<dbReference type="Proteomes" id="UP001188597">
    <property type="component" value="Unassembled WGS sequence"/>
</dbReference>
<evidence type="ECO:0000313" key="4">
    <source>
        <dbReference type="Proteomes" id="UP001188597"/>
    </source>
</evidence>
<comment type="caution">
    <text evidence="3">The sequence shown here is derived from an EMBL/GenBank/DDBJ whole genome shotgun (WGS) entry which is preliminary data.</text>
</comment>
<accession>A0AA88WAN2</accession>
<dbReference type="GO" id="GO:0004523">
    <property type="term" value="F:RNA-DNA hybrid ribonuclease activity"/>
    <property type="evidence" value="ECO:0007669"/>
    <property type="project" value="InterPro"/>
</dbReference>
<dbReference type="PANTHER" id="PTHR48475:SF1">
    <property type="entry name" value="RNASE H TYPE-1 DOMAIN-CONTAINING PROTEIN"/>
    <property type="match status" value="1"/>
</dbReference>
<dbReference type="EMBL" id="JAVXUP010000665">
    <property type="protein sequence ID" value="KAK3023287.1"/>
    <property type="molecule type" value="Genomic_DNA"/>
</dbReference>
<feature type="region of interest" description="Disordered" evidence="1">
    <location>
        <begin position="1"/>
        <end position="20"/>
    </location>
</feature>
<evidence type="ECO:0000256" key="1">
    <source>
        <dbReference type="SAM" id="MobiDB-lite"/>
    </source>
</evidence>
<dbReference type="AlphaFoldDB" id="A0AA88WAN2"/>
<proteinExistence type="predicted"/>